<sequence>MAMFKKMEKVFDILGEILAVLLVVVFALLIVNATFEFLPDGVLNVFEVIRNYGSLVLIAVVGLEAMSKRNFIFQIIFLALLALIVVFLFFPGTYDNLINIVK</sequence>
<keyword evidence="1" id="KW-0812">Transmembrane</keyword>
<accession>A0A9D1Z837</accession>
<reference evidence="2" key="2">
    <citation type="submission" date="2021-04" db="EMBL/GenBank/DDBJ databases">
        <authorList>
            <person name="Gilroy R."/>
        </authorList>
    </citation>
    <scope>NUCLEOTIDE SEQUENCE</scope>
    <source>
        <strain evidence="2">CHK199-9574</strain>
    </source>
</reference>
<keyword evidence="1" id="KW-0472">Membrane</keyword>
<organism evidence="2 3">
    <name type="scientific">Candidatus Borkfalkia excrementavium</name>
    <dbReference type="NCBI Taxonomy" id="2838505"/>
    <lineage>
        <taxon>Bacteria</taxon>
        <taxon>Bacillati</taxon>
        <taxon>Bacillota</taxon>
        <taxon>Clostridia</taxon>
        <taxon>Christensenellales</taxon>
        <taxon>Christensenellaceae</taxon>
        <taxon>Candidatus Borkfalkia</taxon>
    </lineage>
</organism>
<gene>
    <name evidence="2" type="ORF">H9728_04080</name>
</gene>
<feature type="transmembrane region" description="Helical" evidence="1">
    <location>
        <begin position="71"/>
        <end position="90"/>
    </location>
</feature>
<reference evidence="2" key="1">
    <citation type="journal article" date="2021" name="PeerJ">
        <title>Extensive microbial diversity within the chicken gut microbiome revealed by metagenomics and culture.</title>
        <authorList>
            <person name="Gilroy R."/>
            <person name="Ravi A."/>
            <person name="Getino M."/>
            <person name="Pursley I."/>
            <person name="Horton D.L."/>
            <person name="Alikhan N.F."/>
            <person name="Baker D."/>
            <person name="Gharbi K."/>
            <person name="Hall N."/>
            <person name="Watson M."/>
            <person name="Adriaenssens E.M."/>
            <person name="Foster-Nyarko E."/>
            <person name="Jarju S."/>
            <person name="Secka A."/>
            <person name="Antonio M."/>
            <person name="Oren A."/>
            <person name="Chaudhuri R.R."/>
            <person name="La Ragione R."/>
            <person name="Hildebrand F."/>
            <person name="Pallen M.J."/>
        </authorList>
    </citation>
    <scope>NUCLEOTIDE SEQUENCE</scope>
    <source>
        <strain evidence="2">CHK199-9574</strain>
    </source>
</reference>
<keyword evidence="1" id="KW-1133">Transmembrane helix</keyword>
<proteinExistence type="predicted"/>
<protein>
    <submittedName>
        <fullName evidence="2">Uncharacterized protein</fullName>
    </submittedName>
</protein>
<dbReference type="AlphaFoldDB" id="A0A9D1Z837"/>
<dbReference type="Proteomes" id="UP000824135">
    <property type="component" value="Unassembled WGS sequence"/>
</dbReference>
<evidence type="ECO:0000313" key="2">
    <source>
        <dbReference type="EMBL" id="HIY78202.1"/>
    </source>
</evidence>
<dbReference type="EMBL" id="DXCO01000031">
    <property type="protein sequence ID" value="HIY78202.1"/>
    <property type="molecule type" value="Genomic_DNA"/>
</dbReference>
<evidence type="ECO:0000313" key="3">
    <source>
        <dbReference type="Proteomes" id="UP000824135"/>
    </source>
</evidence>
<evidence type="ECO:0000256" key="1">
    <source>
        <dbReference type="SAM" id="Phobius"/>
    </source>
</evidence>
<name>A0A9D1Z837_9FIRM</name>
<comment type="caution">
    <text evidence="2">The sequence shown here is derived from an EMBL/GenBank/DDBJ whole genome shotgun (WGS) entry which is preliminary data.</text>
</comment>